<comment type="caution">
    <text evidence="2">The sequence shown here is derived from an EMBL/GenBank/DDBJ whole genome shotgun (WGS) entry which is preliminary data.</text>
</comment>
<proteinExistence type="predicted"/>
<protein>
    <submittedName>
        <fullName evidence="2">Uncharacterized protein</fullName>
    </submittedName>
</protein>
<keyword evidence="3" id="KW-1185">Reference proteome</keyword>
<keyword evidence="1" id="KW-0812">Transmembrane</keyword>
<dbReference type="AlphaFoldDB" id="F0H9J7"/>
<evidence type="ECO:0000256" key="1">
    <source>
        <dbReference type="SAM" id="Phobius"/>
    </source>
</evidence>
<keyword evidence="1" id="KW-1133">Transmembrane helix</keyword>
<organism evidence="2 3">
    <name type="scientific">Prevotella denticola CRIS 18C-A</name>
    <dbReference type="NCBI Taxonomy" id="944557"/>
    <lineage>
        <taxon>Bacteria</taxon>
        <taxon>Pseudomonadati</taxon>
        <taxon>Bacteroidota</taxon>
        <taxon>Bacteroidia</taxon>
        <taxon>Bacteroidales</taxon>
        <taxon>Prevotellaceae</taxon>
        <taxon>Prevotella</taxon>
    </lineage>
</organism>
<accession>F0H9J7</accession>
<evidence type="ECO:0000313" key="2">
    <source>
        <dbReference type="EMBL" id="EGC85540.1"/>
    </source>
</evidence>
<gene>
    <name evidence="2" type="ORF">HMPREF9303_0947</name>
</gene>
<dbReference type="EMBL" id="AEXO01000098">
    <property type="protein sequence ID" value="EGC85540.1"/>
    <property type="molecule type" value="Genomic_DNA"/>
</dbReference>
<reference evidence="2 3" key="1">
    <citation type="submission" date="2011-02" db="EMBL/GenBank/DDBJ databases">
        <authorList>
            <person name="Durkin A.S."/>
            <person name="Madupu R."/>
            <person name="Torralba M."/>
            <person name="Gillis M."/>
            <person name="Methe B."/>
            <person name="Sutton G."/>
            <person name="Nelson K.E."/>
        </authorList>
    </citation>
    <scope>NUCLEOTIDE SEQUENCE [LARGE SCALE GENOMIC DNA]</scope>
    <source>
        <strain evidence="2 3">CRIS 18C-A</strain>
    </source>
</reference>
<feature type="transmembrane region" description="Helical" evidence="1">
    <location>
        <begin position="12"/>
        <end position="35"/>
    </location>
</feature>
<feature type="transmembrane region" description="Helical" evidence="1">
    <location>
        <begin position="41"/>
        <end position="58"/>
    </location>
</feature>
<keyword evidence="1" id="KW-0472">Membrane</keyword>
<sequence>MFHQICVSAKECVHLVPVVVYLMQMQSYYLFLLFANYRWQKLFFTFIFLCCICFHVPLQNINKEI</sequence>
<name>F0H9J7_9BACT</name>
<evidence type="ECO:0000313" key="3">
    <source>
        <dbReference type="Proteomes" id="UP000003155"/>
    </source>
</evidence>
<dbReference type="Proteomes" id="UP000003155">
    <property type="component" value="Unassembled WGS sequence"/>
</dbReference>